<dbReference type="AlphaFoldDB" id="A0A1I6DS16"/>
<evidence type="ECO:0000313" key="3">
    <source>
        <dbReference type="Proteomes" id="UP000199584"/>
    </source>
</evidence>
<proteinExistence type="predicted"/>
<name>A0A1I6DS16_9FIRM</name>
<keyword evidence="1" id="KW-1133">Transmembrane helix</keyword>
<keyword evidence="1" id="KW-0472">Membrane</keyword>
<reference evidence="3" key="1">
    <citation type="submission" date="2016-10" db="EMBL/GenBank/DDBJ databases">
        <authorList>
            <person name="Varghese N."/>
            <person name="Submissions S."/>
        </authorList>
    </citation>
    <scope>NUCLEOTIDE SEQUENCE [LARGE SCALE GENOMIC DNA]</scope>
    <source>
        <strain evidence="3">DSM 3669</strain>
    </source>
</reference>
<dbReference type="EMBL" id="FOYM01000016">
    <property type="protein sequence ID" value="SFR08224.1"/>
    <property type="molecule type" value="Genomic_DNA"/>
</dbReference>
<dbReference type="Proteomes" id="UP000199584">
    <property type="component" value="Unassembled WGS sequence"/>
</dbReference>
<feature type="transmembrane region" description="Helical" evidence="1">
    <location>
        <begin position="12"/>
        <end position="35"/>
    </location>
</feature>
<gene>
    <name evidence="2" type="ORF">SAMN05660706_11634</name>
</gene>
<organism evidence="2 3">
    <name type="scientific">Desulfoscipio geothermicus DSM 3669</name>
    <dbReference type="NCBI Taxonomy" id="1121426"/>
    <lineage>
        <taxon>Bacteria</taxon>
        <taxon>Bacillati</taxon>
        <taxon>Bacillota</taxon>
        <taxon>Clostridia</taxon>
        <taxon>Eubacteriales</taxon>
        <taxon>Desulfallaceae</taxon>
        <taxon>Desulfoscipio</taxon>
    </lineage>
</organism>
<protein>
    <submittedName>
        <fullName evidence="2">Uncharacterized protein</fullName>
    </submittedName>
</protein>
<evidence type="ECO:0000313" key="2">
    <source>
        <dbReference type="EMBL" id="SFR08224.1"/>
    </source>
</evidence>
<evidence type="ECO:0000256" key="1">
    <source>
        <dbReference type="SAM" id="Phobius"/>
    </source>
</evidence>
<keyword evidence="3" id="KW-1185">Reference proteome</keyword>
<accession>A0A1I6DS16</accession>
<sequence length="60" mass="7252">MVENMLIRISPVNYVTGFFCFDACYIIEYVARILLKSINRKARRWFFWEPDDFSKTLILP</sequence>
<dbReference type="STRING" id="39060.SAMN05660706_11634"/>
<keyword evidence="1" id="KW-0812">Transmembrane</keyword>